<gene>
    <name evidence="2" type="ORF">EYF80_052410</name>
</gene>
<keyword evidence="3" id="KW-1185">Reference proteome</keyword>
<comment type="caution">
    <text evidence="2">The sequence shown here is derived from an EMBL/GenBank/DDBJ whole genome shotgun (WGS) entry which is preliminary data.</text>
</comment>
<evidence type="ECO:0000313" key="2">
    <source>
        <dbReference type="EMBL" id="TNN37422.1"/>
    </source>
</evidence>
<protein>
    <submittedName>
        <fullName evidence="2">Uncharacterized protein</fullName>
    </submittedName>
</protein>
<sequence>MPDIYGQLPPRRAPVSGPLRRGVVSTLIVRPPTQSRGHAEAASRRQAETRCTLYSLREAKCQETVNNVKLRRTTRHDELQRIAHLRDYASGKKKKTLQGLSALQRPNPSHEKVFM</sequence>
<dbReference type="AlphaFoldDB" id="A0A4Z2FAM0"/>
<dbReference type="Proteomes" id="UP000314294">
    <property type="component" value="Unassembled WGS sequence"/>
</dbReference>
<evidence type="ECO:0000256" key="1">
    <source>
        <dbReference type="SAM" id="MobiDB-lite"/>
    </source>
</evidence>
<feature type="compositionally biased region" description="Polar residues" evidence="1">
    <location>
        <begin position="98"/>
        <end position="107"/>
    </location>
</feature>
<feature type="region of interest" description="Disordered" evidence="1">
    <location>
        <begin position="93"/>
        <end position="115"/>
    </location>
</feature>
<dbReference type="EMBL" id="SRLO01001491">
    <property type="protein sequence ID" value="TNN37422.1"/>
    <property type="molecule type" value="Genomic_DNA"/>
</dbReference>
<evidence type="ECO:0000313" key="3">
    <source>
        <dbReference type="Proteomes" id="UP000314294"/>
    </source>
</evidence>
<organism evidence="2 3">
    <name type="scientific">Liparis tanakae</name>
    <name type="common">Tanaka's snailfish</name>
    <dbReference type="NCBI Taxonomy" id="230148"/>
    <lineage>
        <taxon>Eukaryota</taxon>
        <taxon>Metazoa</taxon>
        <taxon>Chordata</taxon>
        <taxon>Craniata</taxon>
        <taxon>Vertebrata</taxon>
        <taxon>Euteleostomi</taxon>
        <taxon>Actinopterygii</taxon>
        <taxon>Neopterygii</taxon>
        <taxon>Teleostei</taxon>
        <taxon>Neoteleostei</taxon>
        <taxon>Acanthomorphata</taxon>
        <taxon>Eupercaria</taxon>
        <taxon>Perciformes</taxon>
        <taxon>Cottioidei</taxon>
        <taxon>Cottales</taxon>
        <taxon>Liparidae</taxon>
        <taxon>Liparis</taxon>
    </lineage>
</organism>
<proteinExistence type="predicted"/>
<accession>A0A4Z2FAM0</accession>
<reference evidence="2 3" key="1">
    <citation type="submission" date="2019-03" db="EMBL/GenBank/DDBJ databases">
        <title>First draft genome of Liparis tanakae, snailfish: a comprehensive survey of snailfish specific genes.</title>
        <authorList>
            <person name="Kim W."/>
            <person name="Song I."/>
            <person name="Jeong J.-H."/>
            <person name="Kim D."/>
            <person name="Kim S."/>
            <person name="Ryu S."/>
            <person name="Song J.Y."/>
            <person name="Lee S.K."/>
        </authorList>
    </citation>
    <scope>NUCLEOTIDE SEQUENCE [LARGE SCALE GENOMIC DNA]</scope>
    <source>
        <tissue evidence="2">Muscle</tissue>
    </source>
</reference>
<name>A0A4Z2FAM0_9TELE</name>